<name>A0A2P8CFL3_9BACT</name>
<comment type="caution">
    <text evidence="2">The sequence shown here is derived from an EMBL/GenBank/DDBJ whole genome shotgun (WGS) entry which is preliminary data.</text>
</comment>
<keyword evidence="4" id="KW-1185">Reference proteome</keyword>
<protein>
    <submittedName>
        <fullName evidence="2">Uncharacterized protein YeaO (DUF488 family)</fullName>
    </submittedName>
</protein>
<organism evidence="2 3">
    <name type="scientific">Prolixibacter denitrificans</name>
    <dbReference type="NCBI Taxonomy" id="1541063"/>
    <lineage>
        <taxon>Bacteria</taxon>
        <taxon>Pseudomonadati</taxon>
        <taxon>Bacteroidota</taxon>
        <taxon>Bacteroidia</taxon>
        <taxon>Marinilabiliales</taxon>
        <taxon>Prolixibacteraceae</taxon>
        <taxon>Prolixibacter</taxon>
    </lineage>
</organism>
<dbReference type="EMBL" id="BLAU01000001">
    <property type="protein sequence ID" value="GET23316.1"/>
    <property type="molecule type" value="Genomic_DNA"/>
</dbReference>
<dbReference type="PANTHER" id="PTHR36849">
    <property type="entry name" value="CYTOPLASMIC PROTEIN-RELATED"/>
    <property type="match status" value="1"/>
</dbReference>
<dbReference type="Proteomes" id="UP000240621">
    <property type="component" value="Unassembled WGS sequence"/>
</dbReference>
<dbReference type="RefSeq" id="WP_106541610.1">
    <property type="nucleotide sequence ID" value="NZ_BLAU01000001.1"/>
</dbReference>
<evidence type="ECO:0000313" key="2">
    <source>
        <dbReference type="EMBL" id="PSK83773.1"/>
    </source>
</evidence>
<accession>A0A2P8CFL3</accession>
<evidence type="ECO:0000313" key="1">
    <source>
        <dbReference type="EMBL" id="GET23316.1"/>
    </source>
</evidence>
<dbReference type="EMBL" id="PYGC01000003">
    <property type="protein sequence ID" value="PSK83773.1"/>
    <property type="molecule type" value="Genomic_DNA"/>
</dbReference>
<dbReference type="OrthoDB" id="9790745at2"/>
<evidence type="ECO:0000313" key="4">
    <source>
        <dbReference type="Proteomes" id="UP000396862"/>
    </source>
</evidence>
<dbReference type="Proteomes" id="UP000396862">
    <property type="component" value="Unassembled WGS sequence"/>
</dbReference>
<reference evidence="1 4" key="2">
    <citation type="submission" date="2019-10" db="EMBL/GenBank/DDBJ databases">
        <title>Prolixibacter strains distinguished by the presence of nitrate reductase genes were adept at nitrate-dependent anaerobic corrosion of metallic iron and carbon steel.</title>
        <authorList>
            <person name="Iino T."/>
            <person name="Shono N."/>
            <person name="Ito K."/>
            <person name="Nakamura R."/>
            <person name="Sueoka K."/>
            <person name="Harayama S."/>
            <person name="Ohkuma M."/>
        </authorList>
    </citation>
    <scope>NUCLEOTIDE SEQUENCE [LARGE SCALE GENOMIC DNA]</scope>
    <source>
        <strain evidence="1 4">MIC1-1</strain>
    </source>
</reference>
<dbReference type="PANTHER" id="PTHR36849:SF1">
    <property type="entry name" value="CYTOPLASMIC PROTEIN"/>
    <property type="match status" value="1"/>
</dbReference>
<reference evidence="2 3" key="1">
    <citation type="submission" date="2018-03" db="EMBL/GenBank/DDBJ databases">
        <title>Genomic Encyclopedia of Archaeal and Bacterial Type Strains, Phase II (KMG-II): from individual species to whole genera.</title>
        <authorList>
            <person name="Goeker M."/>
        </authorList>
    </citation>
    <scope>NUCLEOTIDE SEQUENCE [LARGE SCALE GENOMIC DNA]</scope>
    <source>
        <strain evidence="2 3">DSM 27267</strain>
    </source>
</reference>
<proteinExistence type="predicted"/>
<sequence>MITIRRVYQGAVPGCSYSVLVDRLWPRGISKDAAFWDEWNKEITPGKELRQWFHQDKERRWDEFSQYYARELSQKEDELQRLKKLEAQYGHLVLVYAAKDPIHNHALVLKSVLGQMS</sequence>
<dbReference type="AlphaFoldDB" id="A0A2P8CFL3"/>
<dbReference type="Pfam" id="PF22752">
    <property type="entry name" value="DUF488-N3i"/>
    <property type="match status" value="1"/>
</dbReference>
<dbReference type="InterPro" id="IPR052552">
    <property type="entry name" value="YeaO-like"/>
</dbReference>
<gene>
    <name evidence="2" type="ORF">CLV93_103188</name>
    <name evidence="1" type="ORF">JCM18694_35620</name>
</gene>
<evidence type="ECO:0000313" key="3">
    <source>
        <dbReference type="Proteomes" id="UP000240621"/>
    </source>
</evidence>